<evidence type="ECO:0000313" key="2">
    <source>
        <dbReference type="Proteomes" id="UP001147830"/>
    </source>
</evidence>
<accession>A0A9X2WFF5</accession>
<dbReference type="Proteomes" id="UP001147830">
    <property type="component" value="Unassembled WGS sequence"/>
</dbReference>
<gene>
    <name evidence="1" type="ORF">NYR02_10490</name>
</gene>
<name>A0A9X2WFF5_9GAMM</name>
<sequence length="127" mass="14323">MSLSKKISDGWQRAVNGNVAREPDVKFTDSGMHITQGNGIELDIAFSAVEQIDIITTDQGPWREDVWWCFYLTGEEKPVYLPQGIKGEDQILLVLEKHFAGIDFQTFIMAMGSADNAVFNLWRRAEG</sequence>
<dbReference type="AlphaFoldDB" id="A0A9X2WFF5"/>
<reference evidence="1" key="2">
    <citation type="submission" date="2022-08" db="EMBL/GenBank/DDBJ databases">
        <authorList>
            <person name="Dong C."/>
        </authorList>
    </citation>
    <scope>NUCLEOTIDE SEQUENCE</scope>
    <source>
        <strain evidence="1">59MF3M-4</strain>
    </source>
</reference>
<proteinExistence type="predicted"/>
<keyword evidence="2" id="KW-1185">Reference proteome</keyword>
<comment type="caution">
    <text evidence="1">The sequence shown here is derived from an EMBL/GenBank/DDBJ whole genome shotgun (WGS) entry which is preliminary data.</text>
</comment>
<dbReference type="RefSeq" id="WP_260976322.1">
    <property type="nucleotide sequence ID" value="NZ_JAOANI010000018.1"/>
</dbReference>
<dbReference type="EMBL" id="JAOANI010000018">
    <property type="protein sequence ID" value="MCT7359451.1"/>
    <property type="molecule type" value="Genomic_DNA"/>
</dbReference>
<reference evidence="1" key="1">
    <citation type="journal article" date="2022" name="Front. Microbiol.">
        <title>Genome-based taxonomic rearrangement of Oceanobacter-related bacteria including the description of Thalassolituus hydrocarbonoclasticus sp. nov. and Thalassolituus pacificus sp. nov. and emended description of the genus Thalassolituus.</title>
        <authorList>
            <person name="Dong C."/>
            <person name="Wei L."/>
            <person name="Wang J."/>
            <person name="Lai Q."/>
            <person name="Huang Z."/>
            <person name="Shao Z."/>
        </authorList>
    </citation>
    <scope>NUCLEOTIDE SEQUENCE</scope>
    <source>
        <strain evidence="1">59MF3M-4</strain>
    </source>
</reference>
<evidence type="ECO:0000313" key="1">
    <source>
        <dbReference type="EMBL" id="MCT7359451.1"/>
    </source>
</evidence>
<organism evidence="1 2">
    <name type="scientific">Thalassolituus pacificus</name>
    <dbReference type="NCBI Taxonomy" id="2975440"/>
    <lineage>
        <taxon>Bacteria</taxon>
        <taxon>Pseudomonadati</taxon>
        <taxon>Pseudomonadota</taxon>
        <taxon>Gammaproteobacteria</taxon>
        <taxon>Oceanospirillales</taxon>
        <taxon>Oceanospirillaceae</taxon>
        <taxon>Thalassolituus</taxon>
    </lineage>
</organism>
<protein>
    <submittedName>
        <fullName evidence="1">Uncharacterized protein</fullName>
    </submittedName>
</protein>